<evidence type="ECO:0000313" key="1">
    <source>
        <dbReference type="EMBL" id="KAJ4445155.1"/>
    </source>
</evidence>
<protein>
    <recommendedName>
        <fullName evidence="3">DUF659 domain-containing protein</fullName>
    </recommendedName>
</protein>
<evidence type="ECO:0008006" key="3">
    <source>
        <dbReference type="Google" id="ProtNLM"/>
    </source>
</evidence>
<dbReference type="EMBL" id="JAJSOF020000011">
    <property type="protein sequence ID" value="KAJ4445155.1"/>
    <property type="molecule type" value="Genomic_DNA"/>
</dbReference>
<reference evidence="1 2" key="1">
    <citation type="journal article" date="2022" name="Allergy">
        <title>Genome assembly and annotation of Periplaneta americana reveal a comprehensive cockroach allergen profile.</title>
        <authorList>
            <person name="Wang L."/>
            <person name="Xiong Q."/>
            <person name="Saelim N."/>
            <person name="Wang L."/>
            <person name="Nong W."/>
            <person name="Wan A.T."/>
            <person name="Shi M."/>
            <person name="Liu X."/>
            <person name="Cao Q."/>
            <person name="Hui J.H.L."/>
            <person name="Sookrung N."/>
            <person name="Leung T.F."/>
            <person name="Tungtrongchitr A."/>
            <person name="Tsui S.K.W."/>
        </authorList>
    </citation>
    <scope>NUCLEOTIDE SEQUENCE [LARGE SCALE GENOMIC DNA]</scope>
    <source>
        <strain evidence="1">PWHHKU_190912</strain>
    </source>
</reference>
<organism evidence="1 2">
    <name type="scientific">Periplaneta americana</name>
    <name type="common">American cockroach</name>
    <name type="synonym">Blatta americana</name>
    <dbReference type="NCBI Taxonomy" id="6978"/>
    <lineage>
        <taxon>Eukaryota</taxon>
        <taxon>Metazoa</taxon>
        <taxon>Ecdysozoa</taxon>
        <taxon>Arthropoda</taxon>
        <taxon>Hexapoda</taxon>
        <taxon>Insecta</taxon>
        <taxon>Pterygota</taxon>
        <taxon>Neoptera</taxon>
        <taxon>Polyneoptera</taxon>
        <taxon>Dictyoptera</taxon>
        <taxon>Blattodea</taxon>
        <taxon>Blattoidea</taxon>
        <taxon>Blattidae</taxon>
        <taxon>Blattinae</taxon>
        <taxon>Periplaneta</taxon>
    </lineage>
</organism>
<accession>A0ABQ8THJ8</accession>
<sequence>MARIRFAIGASYLFEVFSGVFPQPNMRKCWVTVGVGLWTHFTADEPRQFILPTLPQRRITYVPEKLPSKYGVHSEEYVPIRTNYYLKQALERIPNLRAEQSDGITVFRISTMTSLMLHRCRTDSISLQSRHDSHRTFQQFFPISLQRDVIIFHRSGEIRNRPRKIPNQVISQAETESTPVHIFGPKANAKNDLTLLLAKELRSSAIKQDSVMFLSTVLREENALDLEVLTNNLVFIQTYFQTVSETITRLEKSQQEMPEALKLIEEMTQRINETPSTPVTERVKQKWKSILCTNDGYGTLCNINSKLVDIESTENKGLSLRDCNDVRFFRFAPITSYDVERSFSQYKLCLADNRKRFTFETLKMCLVVHWNSVL</sequence>
<evidence type="ECO:0000313" key="2">
    <source>
        <dbReference type="Proteomes" id="UP001148838"/>
    </source>
</evidence>
<keyword evidence="2" id="KW-1185">Reference proteome</keyword>
<comment type="caution">
    <text evidence="1">The sequence shown here is derived from an EMBL/GenBank/DDBJ whole genome shotgun (WGS) entry which is preliminary data.</text>
</comment>
<proteinExistence type="predicted"/>
<name>A0ABQ8THJ8_PERAM</name>
<gene>
    <name evidence="1" type="ORF">ANN_06956</name>
</gene>
<dbReference type="Proteomes" id="UP001148838">
    <property type="component" value="Unassembled WGS sequence"/>
</dbReference>